<dbReference type="EMBL" id="BONG01000021">
    <property type="protein sequence ID" value="GIF90235.1"/>
    <property type="molecule type" value="Genomic_DNA"/>
</dbReference>
<dbReference type="Proteomes" id="UP000619293">
    <property type="component" value="Unassembled WGS sequence"/>
</dbReference>
<dbReference type="AlphaFoldDB" id="A0A8J3NRS0"/>
<comment type="caution">
    <text evidence="2">The sequence shown here is derived from an EMBL/GenBank/DDBJ whole genome shotgun (WGS) entry which is preliminary data.</text>
</comment>
<evidence type="ECO:0008006" key="4">
    <source>
        <dbReference type="Google" id="ProtNLM"/>
    </source>
</evidence>
<feature type="transmembrane region" description="Helical" evidence="1">
    <location>
        <begin position="513"/>
        <end position="534"/>
    </location>
</feature>
<protein>
    <recommendedName>
        <fullName evidence="4">Molecular chaperone DnaK (HSP70)</fullName>
    </recommendedName>
</protein>
<name>A0A8J3NRS0_9ACTN</name>
<sequence length="647" mass="70226">MADRDIRRIIGFDFGHGETSVSRLTATASQPTVLEITPGRRVITTAVGIAPGGVSVIGDEALRRSDVTDLSVAFKKANLKDRAVSRPTGTFVDAVIRQLENNGEPVDEHTLVVFGHPSGWSEDDVANYEKVLSEIVRPAATLVMPESRAAFLTIVEEAGSDLNQATLGERVVIIDIGSSTTDFTLAIESETSNALDDDGNAALGGALIEEFLLERAIDSQRLLKRRRIRRIMERHPSERARALIEFRHRKEVFFTGERFEPGETAGLLAAVALMADGPIDLTYRITARDLDDSLNSPLPALGGASWLSRYESDLKDVASRVERPSKVILAGGASRMEPTLTVAKAVFPTAEVVRASQPEHAVSLGLARAGAIHRRALGFRTSVAAMIDDNVIGSVVNDAVPDLIRIYTDWYTHEAYELALRLIGQWRSGNIDTLAEVSRKLSDELSVHLGGEQAQTRFYEYLQPWHTQLSTTVGGLIKEVSARYDIPYKLVKNLIVEAKFEHTMFPEAKGAQVLGQGGAVLAFGAFGVTFLTGLAIGSLILPGAGTIIGGVVGFLVGALAGAETEEAFLNRNIPVPSRAKFTDELVRQRMRESRVAFAKQVRVSTDEFLSESTTAGVANRRKLVSGMVRQIEESLTNAAMAVETLIR</sequence>
<evidence type="ECO:0000256" key="1">
    <source>
        <dbReference type="SAM" id="Phobius"/>
    </source>
</evidence>
<feature type="transmembrane region" description="Helical" evidence="1">
    <location>
        <begin position="540"/>
        <end position="562"/>
    </location>
</feature>
<gene>
    <name evidence="2" type="ORF">Cch02nite_36790</name>
</gene>
<organism evidence="2 3">
    <name type="scientific">Catellatospora chokoriensis</name>
    <dbReference type="NCBI Taxonomy" id="310353"/>
    <lineage>
        <taxon>Bacteria</taxon>
        <taxon>Bacillati</taxon>
        <taxon>Actinomycetota</taxon>
        <taxon>Actinomycetes</taxon>
        <taxon>Micromonosporales</taxon>
        <taxon>Micromonosporaceae</taxon>
        <taxon>Catellatospora</taxon>
    </lineage>
</organism>
<proteinExistence type="predicted"/>
<reference evidence="2 3" key="1">
    <citation type="submission" date="2021-01" db="EMBL/GenBank/DDBJ databases">
        <title>Whole genome shotgun sequence of Catellatospora chokoriensis NBRC 107358.</title>
        <authorList>
            <person name="Komaki H."/>
            <person name="Tamura T."/>
        </authorList>
    </citation>
    <scope>NUCLEOTIDE SEQUENCE [LARGE SCALE GENOMIC DNA]</scope>
    <source>
        <strain evidence="2 3">NBRC 107358</strain>
    </source>
</reference>
<evidence type="ECO:0000313" key="2">
    <source>
        <dbReference type="EMBL" id="GIF90235.1"/>
    </source>
</evidence>
<keyword evidence="1" id="KW-1133">Transmembrane helix</keyword>
<keyword evidence="1" id="KW-0812">Transmembrane</keyword>
<dbReference type="SUPFAM" id="SSF53067">
    <property type="entry name" value="Actin-like ATPase domain"/>
    <property type="match status" value="1"/>
</dbReference>
<keyword evidence="3" id="KW-1185">Reference proteome</keyword>
<dbReference type="InterPro" id="IPR043129">
    <property type="entry name" value="ATPase_NBD"/>
</dbReference>
<evidence type="ECO:0000313" key="3">
    <source>
        <dbReference type="Proteomes" id="UP000619293"/>
    </source>
</evidence>
<dbReference type="CDD" id="cd10170">
    <property type="entry name" value="ASKHA_NBD_HSP70"/>
    <property type="match status" value="1"/>
</dbReference>
<accession>A0A8J3NRS0</accession>
<dbReference type="Gene3D" id="3.30.420.40">
    <property type="match status" value="2"/>
</dbReference>
<dbReference type="Gene3D" id="3.90.640.10">
    <property type="entry name" value="Actin, Chain A, domain 4"/>
    <property type="match status" value="1"/>
</dbReference>
<keyword evidence="1" id="KW-0472">Membrane</keyword>
<dbReference type="RefSeq" id="WP_191839616.1">
    <property type="nucleotide sequence ID" value="NZ_BAAALB010000009.1"/>
</dbReference>